<keyword evidence="4" id="KW-1185">Reference proteome</keyword>
<dbReference type="AlphaFoldDB" id="A0A2T0SND3"/>
<feature type="transmembrane region" description="Helical" evidence="2">
    <location>
        <begin position="6"/>
        <end position="24"/>
    </location>
</feature>
<keyword evidence="2" id="KW-0812">Transmembrane</keyword>
<dbReference type="Proteomes" id="UP000238375">
    <property type="component" value="Unassembled WGS sequence"/>
</dbReference>
<sequence length="91" mass="10697">MTTEEILGKIAAGAIGLLLAAFQTERKQARRYRRAHQELVNEFNQFEESARLDGERSQNLLSRYETKLQQQQEVIDQLTSQLSEVRRFHYN</sequence>
<feature type="coiled-coil region" evidence="1">
    <location>
        <begin position="29"/>
        <end position="81"/>
    </location>
</feature>
<keyword evidence="1" id="KW-0175">Coiled coil</keyword>
<dbReference type="RefSeq" id="WP_106139089.1">
    <property type="nucleotide sequence ID" value="NZ_PVTE01000015.1"/>
</dbReference>
<accession>A0A2T0SND3</accession>
<keyword evidence="2" id="KW-1133">Transmembrane helix</keyword>
<reference evidence="3 4" key="1">
    <citation type="submission" date="2018-03" db="EMBL/GenBank/DDBJ databases">
        <title>Genomic Encyclopedia of Archaeal and Bacterial Type Strains, Phase II (KMG-II): from individual species to whole genera.</title>
        <authorList>
            <person name="Goeker M."/>
        </authorList>
    </citation>
    <scope>NUCLEOTIDE SEQUENCE [LARGE SCALE GENOMIC DNA]</scope>
    <source>
        <strain evidence="3 4">DSM 28354</strain>
    </source>
</reference>
<protein>
    <submittedName>
        <fullName evidence="3">Uncharacterized protein</fullName>
    </submittedName>
</protein>
<evidence type="ECO:0000256" key="2">
    <source>
        <dbReference type="SAM" id="Phobius"/>
    </source>
</evidence>
<evidence type="ECO:0000313" key="3">
    <source>
        <dbReference type="EMBL" id="PRY34927.1"/>
    </source>
</evidence>
<gene>
    <name evidence="3" type="ORF">CLV58_1159</name>
</gene>
<evidence type="ECO:0000256" key="1">
    <source>
        <dbReference type="SAM" id="Coils"/>
    </source>
</evidence>
<evidence type="ECO:0000313" key="4">
    <source>
        <dbReference type="Proteomes" id="UP000238375"/>
    </source>
</evidence>
<name>A0A2T0SND3_9BACT</name>
<proteinExistence type="predicted"/>
<dbReference type="EMBL" id="PVTE01000015">
    <property type="protein sequence ID" value="PRY34927.1"/>
    <property type="molecule type" value="Genomic_DNA"/>
</dbReference>
<keyword evidence="2" id="KW-0472">Membrane</keyword>
<comment type="caution">
    <text evidence="3">The sequence shown here is derived from an EMBL/GenBank/DDBJ whole genome shotgun (WGS) entry which is preliminary data.</text>
</comment>
<organism evidence="3 4">
    <name type="scientific">Spirosoma oryzae</name>
    <dbReference type="NCBI Taxonomy" id="1469603"/>
    <lineage>
        <taxon>Bacteria</taxon>
        <taxon>Pseudomonadati</taxon>
        <taxon>Bacteroidota</taxon>
        <taxon>Cytophagia</taxon>
        <taxon>Cytophagales</taxon>
        <taxon>Cytophagaceae</taxon>
        <taxon>Spirosoma</taxon>
    </lineage>
</organism>